<dbReference type="EMBL" id="JACDUU010000003">
    <property type="protein sequence ID" value="MBA2871513.1"/>
    <property type="molecule type" value="Genomic_DNA"/>
</dbReference>
<dbReference type="Proteomes" id="UP000580891">
    <property type="component" value="Unassembled WGS sequence"/>
</dbReference>
<keyword evidence="2" id="KW-1185">Reference proteome</keyword>
<evidence type="ECO:0000313" key="1">
    <source>
        <dbReference type="EMBL" id="MBA2871513.1"/>
    </source>
</evidence>
<comment type="caution">
    <text evidence="1">The sequence shown here is derived from an EMBL/GenBank/DDBJ whole genome shotgun (WGS) entry which is preliminary data.</text>
</comment>
<dbReference type="AlphaFoldDB" id="A0A7V9Z090"/>
<gene>
    <name evidence="1" type="ORF">HNQ85_001783</name>
</gene>
<organism evidence="1 2">
    <name type="scientific">[Anoxybacillus] calidus</name>
    <dbReference type="NCBI Taxonomy" id="575178"/>
    <lineage>
        <taxon>Bacteria</taxon>
        <taxon>Bacillati</taxon>
        <taxon>Bacillota</taxon>
        <taxon>Bacilli</taxon>
        <taxon>Bacillales</taxon>
        <taxon>Anoxybacillaceae</taxon>
        <taxon>Paranoxybacillus</taxon>
    </lineage>
</organism>
<dbReference type="RefSeq" id="WP_246326822.1">
    <property type="nucleotide sequence ID" value="NZ_JACDUU010000003.1"/>
</dbReference>
<name>A0A7V9Z090_9BACL</name>
<protein>
    <submittedName>
        <fullName evidence="1">Uncharacterized protein</fullName>
    </submittedName>
</protein>
<evidence type="ECO:0000313" key="2">
    <source>
        <dbReference type="Proteomes" id="UP000580891"/>
    </source>
</evidence>
<proteinExistence type="predicted"/>
<accession>A0A7V9Z090</accession>
<reference evidence="1 2" key="1">
    <citation type="submission" date="2020-07" db="EMBL/GenBank/DDBJ databases">
        <title>Genomic Encyclopedia of Type Strains, Phase IV (KMG-IV): sequencing the most valuable type-strain genomes for metagenomic binning, comparative biology and taxonomic classification.</title>
        <authorList>
            <person name="Goeker M."/>
        </authorList>
    </citation>
    <scope>NUCLEOTIDE SEQUENCE [LARGE SCALE GENOMIC DNA]</scope>
    <source>
        <strain evidence="1 2">DSM 25220</strain>
    </source>
</reference>
<sequence length="101" mass="11412">MPKICFITPHTASLNNTFLTMARGTKNEKEGLVLEEDDSREDIHVEVVDTSIPSRASSKLFIDRLIEFTCDHRQFSFYLKELHKDGNKLNGPSYGGPVNAK</sequence>